<proteinExistence type="predicted"/>
<organism evidence="1">
    <name type="scientific">Chaetoceros debilis</name>
    <dbReference type="NCBI Taxonomy" id="122233"/>
    <lineage>
        <taxon>Eukaryota</taxon>
        <taxon>Sar</taxon>
        <taxon>Stramenopiles</taxon>
        <taxon>Ochrophyta</taxon>
        <taxon>Bacillariophyta</taxon>
        <taxon>Coscinodiscophyceae</taxon>
        <taxon>Chaetocerotophycidae</taxon>
        <taxon>Chaetocerotales</taxon>
        <taxon>Chaetocerotaceae</taxon>
        <taxon>Chaetoceros</taxon>
    </lineage>
</organism>
<evidence type="ECO:0008006" key="2">
    <source>
        <dbReference type="Google" id="ProtNLM"/>
    </source>
</evidence>
<dbReference type="EMBL" id="HBIO01001366">
    <property type="protein sequence ID" value="CAE0456132.1"/>
    <property type="molecule type" value="Transcribed_RNA"/>
</dbReference>
<dbReference type="SUPFAM" id="SSF48403">
    <property type="entry name" value="Ankyrin repeat"/>
    <property type="match status" value="1"/>
</dbReference>
<name>A0A7S3PUJ6_9STRA</name>
<dbReference type="Gene3D" id="1.25.40.20">
    <property type="entry name" value="Ankyrin repeat-containing domain"/>
    <property type="match status" value="1"/>
</dbReference>
<dbReference type="PANTHER" id="PTHR45661:SF3">
    <property type="entry name" value="IG-LIKE DOMAIN-CONTAINING PROTEIN"/>
    <property type="match status" value="1"/>
</dbReference>
<evidence type="ECO:0000313" key="1">
    <source>
        <dbReference type="EMBL" id="CAE0456132.1"/>
    </source>
</evidence>
<dbReference type="AlphaFoldDB" id="A0A7S3PUJ6"/>
<dbReference type="Gene3D" id="3.80.10.10">
    <property type="entry name" value="Ribonuclease Inhibitor"/>
    <property type="match status" value="1"/>
</dbReference>
<gene>
    <name evidence="1" type="ORF">CDEB00056_LOCUS973</name>
</gene>
<dbReference type="InterPro" id="IPR053139">
    <property type="entry name" value="Surface_bspA-like"/>
</dbReference>
<protein>
    <recommendedName>
        <fullName evidence="2">Leucine-rich repeat domain-containing protein</fullName>
    </recommendedName>
</protein>
<dbReference type="InterPro" id="IPR036770">
    <property type="entry name" value="Ankyrin_rpt-contain_sf"/>
</dbReference>
<dbReference type="InterPro" id="IPR026906">
    <property type="entry name" value="LRR_5"/>
</dbReference>
<dbReference type="SUPFAM" id="SSF52058">
    <property type="entry name" value="L domain-like"/>
    <property type="match status" value="1"/>
</dbReference>
<reference evidence="1" key="1">
    <citation type="submission" date="2021-01" db="EMBL/GenBank/DDBJ databases">
        <authorList>
            <person name="Corre E."/>
            <person name="Pelletier E."/>
            <person name="Niang G."/>
            <person name="Scheremetjew M."/>
            <person name="Finn R."/>
            <person name="Kale V."/>
            <person name="Holt S."/>
            <person name="Cochrane G."/>
            <person name="Meng A."/>
            <person name="Brown T."/>
            <person name="Cohen L."/>
        </authorList>
    </citation>
    <scope>NUCLEOTIDE SEQUENCE</scope>
    <source>
        <strain evidence="1">MM31A-1</strain>
    </source>
</reference>
<accession>A0A7S3PUJ6</accession>
<dbReference type="Pfam" id="PF13306">
    <property type="entry name" value="LRR_5"/>
    <property type="match status" value="1"/>
</dbReference>
<sequence>MAFHFAMGDPSELVQIHNVPHYRYLGSANEDIPWDVSHIIVDNSVTIIKKNAFSMCQNIESVIMGDSVRIIEAEAFFKCINLEVIRLSKSLQRIGERAFCGCEELQVFIIPPSVKEIERWILMDCPLLRFLVLPYEINLDHVGEEIIFNTPLCDFARDAGVQYEMDRNGIVTEESNRRFHEWLFCRTEPYESPLHKICYKADVTVQEINDYICENGDESASQMDAMHGITHGMTLLHMLAMNSHAAADVVAGNLLHANMDAVFLRDDEGETPLDYAARYNVPGLLKIIEILCLHRQTTFTKKIIHERGSLYQKKEVERIRKRKIAEVV</sequence>
<dbReference type="PANTHER" id="PTHR45661">
    <property type="entry name" value="SURFACE ANTIGEN"/>
    <property type="match status" value="1"/>
</dbReference>
<dbReference type="InterPro" id="IPR032675">
    <property type="entry name" value="LRR_dom_sf"/>
</dbReference>